<gene>
    <name evidence="2" type="ORF">HSACCH_01376</name>
</gene>
<comment type="caution">
    <text evidence="2">The sequence shown here is derived from an EMBL/GenBank/DDBJ whole genome shotgun (WGS) entry which is preliminary data.</text>
</comment>
<keyword evidence="3" id="KW-1185">Reference proteome</keyword>
<dbReference type="Proteomes" id="UP000012063">
    <property type="component" value="Unassembled WGS sequence"/>
</dbReference>
<dbReference type="InParanoid" id="M5E061"/>
<keyword evidence="1" id="KW-1133">Transmembrane helix</keyword>
<keyword evidence="1" id="KW-0472">Membrane</keyword>
<proteinExistence type="predicted"/>
<accession>M5E061</accession>
<sequence>MARKKQRISKLEISVYLNNLIFTHLFAIIVSTFWTYMMR</sequence>
<organism evidence="2 3">
    <name type="scientific">Halanaerobium saccharolyticum subsp. saccharolyticum DSM 6643</name>
    <dbReference type="NCBI Taxonomy" id="1293054"/>
    <lineage>
        <taxon>Bacteria</taxon>
        <taxon>Bacillati</taxon>
        <taxon>Bacillota</taxon>
        <taxon>Clostridia</taxon>
        <taxon>Halanaerobiales</taxon>
        <taxon>Halanaerobiaceae</taxon>
        <taxon>Halanaerobium</taxon>
    </lineage>
</organism>
<evidence type="ECO:0000313" key="2">
    <source>
        <dbReference type="EMBL" id="CCU79494.1"/>
    </source>
</evidence>
<evidence type="ECO:0000256" key="1">
    <source>
        <dbReference type="SAM" id="Phobius"/>
    </source>
</evidence>
<feature type="transmembrane region" description="Helical" evidence="1">
    <location>
        <begin position="20"/>
        <end position="37"/>
    </location>
</feature>
<name>M5E061_9FIRM</name>
<dbReference type="EMBL" id="CAUI01000015">
    <property type="protein sequence ID" value="CCU79494.1"/>
    <property type="molecule type" value="Genomic_DNA"/>
</dbReference>
<dbReference type="STRING" id="1293054.HSACCH_01376"/>
<reference evidence="3" key="1">
    <citation type="journal article" date="2013" name="Genome Announc.">
        <title>Genome Sequence of Halanaerobium saccharolyticum subsp. saccharolyticum Strain DSM 6643T, a Halophilic Hydrogen-Producing Bacterium.</title>
        <authorList>
            <person name="Kivisto A."/>
            <person name="Larjo A."/>
            <person name="Ciranna A."/>
            <person name="Santala V."/>
            <person name="Roos C."/>
            <person name="Karp M."/>
        </authorList>
    </citation>
    <scope>NUCLEOTIDE SEQUENCE [LARGE SCALE GENOMIC DNA]</scope>
    <source>
        <strain evidence="3">DSM 6643</strain>
    </source>
</reference>
<keyword evidence="1" id="KW-0812">Transmembrane</keyword>
<evidence type="ECO:0000313" key="3">
    <source>
        <dbReference type="Proteomes" id="UP000012063"/>
    </source>
</evidence>
<protein>
    <submittedName>
        <fullName evidence="2">Uncharacterized protein</fullName>
    </submittedName>
</protein>
<dbReference type="AlphaFoldDB" id="M5E061"/>